<organism evidence="2 3">
    <name type="scientific">Phycomyces blakesleeanus</name>
    <dbReference type="NCBI Taxonomy" id="4837"/>
    <lineage>
        <taxon>Eukaryota</taxon>
        <taxon>Fungi</taxon>
        <taxon>Fungi incertae sedis</taxon>
        <taxon>Mucoromycota</taxon>
        <taxon>Mucoromycotina</taxon>
        <taxon>Mucoromycetes</taxon>
        <taxon>Mucorales</taxon>
        <taxon>Phycomycetaceae</taxon>
        <taxon>Phycomyces</taxon>
    </lineage>
</organism>
<feature type="transmembrane region" description="Helical" evidence="1">
    <location>
        <begin position="28"/>
        <end position="45"/>
    </location>
</feature>
<evidence type="ECO:0000256" key="1">
    <source>
        <dbReference type="SAM" id="Phobius"/>
    </source>
</evidence>
<evidence type="ECO:0000313" key="3">
    <source>
        <dbReference type="Proteomes" id="UP001448207"/>
    </source>
</evidence>
<feature type="transmembrane region" description="Helical" evidence="1">
    <location>
        <begin position="51"/>
        <end position="71"/>
    </location>
</feature>
<comment type="caution">
    <text evidence="2">The sequence shown here is derived from an EMBL/GenBank/DDBJ whole genome shotgun (WGS) entry which is preliminary data.</text>
</comment>
<protein>
    <submittedName>
        <fullName evidence="2">Uncharacterized protein</fullName>
    </submittedName>
</protein>
<keyword evidence="3" id="KW-1185">Reference proteome</keyword>
<dbReference type="EMBL" id="JBCLYO010000001">
    <property type="protein sequence ID" value="KAL0096870.1"/>
    <property type="molecule type" value="Genomic_DNA"/>
</dbReference>
<dbReference type="Proteomes" id="UP001448207">
    <property type="component" value="Unassembled WGS sequence"/>
</dbReference>
<proteinExistence type="predicted"/>
<sequence>MHSRTIQATVLFHSTETKEVKSNYKPSIIFHIIFIPFTVLERTGFATSLSHLPILSLSLYLSIYLSLPLYLNRFALPSSYSFSFRRVLEFHPPPLSLSLYFCIFTR</sequence>
<keyword evidence="1" id="KW-1133">Transmembrane helix</keyword>
<name>A0ABR3BDD5_PHYBL</name>
<evidence type="ECO:0000313" key="2">
    <source>
        <dbReference type="EMBL" id="KAL0096870.1"/>
    </source>
</evidence>
<keyword evidence="1" id="KW-0812">Transmembrane</keyword>
<keyword evidence="1" id="KW-0472">Membrane</keyword>
<accession>A0ABR3BDD5</accession>
<gene>
    <name evidence="2" type="ORF">J3Q64DRAFT_1709887</name>
</gene>
<reference evidence="2 3" key="1">
    <citation type="submission" date="2024-04" db="EMBL/GenBank/DDBJ databases">
        <title>Symmetric and asymmetric DNA N6-adenine methylation regulates different biological responses in Mucorales.</title>
        <authorList>
            <consortium name="Lawrence Berkeley National Laboratory"/>
            <person name="Lax C."/>
            <person name="Mondo S.J."/>
            <person name="Osorio-Concepcion M."/>
            <person name="Muszewska A."/>
            <person name="Corrochano-Luque M."/>
            <person name="Gutierrez G."/>
            <person name="Riley R."/>
            <person name="Lipzen A."/>
            <person name="Guo J."/>
            <person name="Hundley H."/>
            <person name="Amirebrahimi M."/>
            <person name="Ng V."/>
            <person name="Lorenzo-Gutierrez D."/>
            <person name="Binder U."/>
            <person name="Yang J."/>
            <person name="Song Y."/>
            <person name="Canovas D."/>
            <person name="Navarro E."/>
            <person name="Freitag M."/>
            <person name="Gabaldon T."/>
            <person name="Grigoriev I.V."/>
            <person name="Corrochano L.M."/>
            <person name="Nicolas F.E."/>
            <person name="Garre V."/>
        </authorList>
    </citation>
    <scope>NUCLEOTIDE SEQUENCE [LARGE SCALE GENOMIC DNA]</scope>
    <source>
        <strain evidence="2 3">L51</strain>
    </source>
</reference>